<accession>A0AA96WZG6</accession>
<evidence type="ECO:0000256" key="1">
    <source>
        <dbReference type="ARBA" id="ARBA00006817"/>
    </source>
</evidence>
<dbReference type="InterPro" id="IPR023393">
    <property type="entry name" value="START-like_dom_sf"/>
</dbReference>
<evidence type="ECO:0000313" key="3">
    <source>
        <dbReference type="EMBL" id="WNZ27852.1"/>
    </source>
</evidence>
<dbReference type="EMBL" id="CP053587">
    <property type="protein sequence ID" value="WNZ27852.1"/>
    <property type="molecule type" value="Genomic_DNA"/>
</dbReference>
<dbReference type="Pfam" id="PF08327">
    <property type="entry name" value="AHSA1"/>
    <property type="match status" value="1"/>
</dbReference>
<organism evidence="3">
    <name type="scientific">Leptolyngbya sp. NK1-12</name>
    <dbReference type="NCBI Taxonomy" id="2547451"/>
    <lineage>
        <taxon>Bacteria</taxon>
        <taxon>Bacillati</taxon>
        <taxon>Cyanobacteriota</taxon>
        <taxon>Cyanophyceae</taxon>
        <taxon>Leptolyngbyales</taxon>
        <taxon>Leptolyngbyaceae</taxon>
        <taxon>Leptolyngbya group</taxon>
        <taxon>Leptolyngbya</taxon>
    </lineage>
</organism>
<comment type="similarity">
    <text evidence="1">Belongs to the AHA1 family.</text>
</comment>
<reference evidence="3" key="1">
    <citation type="submission" date="2020-05" db="EMBL/GenBank/DDBJ databases">
        <authorList>
            <person name="Zhu T."/>
            <person name="Keshari N."/>
            <person name="Lu X."/>
        </authorList>
    </citation>
    <scope>NUCLEOTIDE SEQUENCE</scope>
    <source>
        <strain evidence="3">NK1-12</strain>
    </source>
</reference>
<name>A0AA96WZG6_9CYAN</name>
<dbReference type="RefSeq" id="WP_316436357.1">
    <property type="nucleotide sequence ID" value="NZ_CP053587.1"/>
</dbReference>
<sequence>MIAKNQESLATSERELTITRIFDAPRSLVFQVWTQPEHFARWLGPKDFTTTFCQMDVRLGGTYRACIQSPEGTNHWMQGIYQQIVEPERLVFTFAWEDEQGKPKHQTLVTITLTEQGRKTRMTFHQAIFESVESRNSHQTGWSECFDRLEVYLADARLGEIS</sequence>
<proteinExistence type="inferred from homology"/>
<gene>
    <name evidence="3" type="ORF">HJG54_34050</name>
</gene>
<protein>
    <submittedName>
        <fullName evidence="3">SRPBCC domain-containing protein</fullName>
    </submittedName>
</protein>
<dbReference type="InterPro" id="IPR013538">
    <property type="entry name" value="ASHA1/2-like_C"/>
</dbReference>
<dbReference type="PANTHER" id="PTHR36929">
    <property type="entry name" value="ATTACHMENT SUBUNIT, PUTATIVE-RELATED"/>
    <property type="match status" value="1"/>
</dbReference>
<evidence type="ECO:0000259" key="2">
    <source>
        <dbReference type="Pfam" id="PF08327"/>
    </source>
</evidence>
<feature type="domain" description="Activator of Hsp90 ATPase homologue 1/2-like C-terminal" evidence="2">
    <location>
        <begin position="23"/>
        <end position="153"/>
    </location>
</feature>
<dbReference type="AlphaFoldDB" id="A0AA96WZG6"/>
<dbReference type="Gene3D" id="3.30.530.20">
    <property type="match status" value="1"/>
</dbReference>
<dbReference type="PANTHER" id="PTHR36929:SF5">
    <property type="entry name" value="BLR6751 PROTEIN"/>
    <property type="match status" value="1"/>
</dbReference>
<dbReference type="SUPFAM" id="SSF55961">
    <property type="entry name" value="Bet v1-like"/>
    <property type="match status" value="1"/>
</dbReference>